<feature type="compositionally biased region" description="Basic and acidic residues" evidence="6">
    <location>
        <begin position="759"/>
        <end position="782"/>
    </location>
</feature>
<feature type="coiled-coil region" evidence="5">
    <location>
        <begin position="423"/>
        <end position="450"/>
    </location>
</feature>
<dbReference type="SMART" id="SM00220">
    <property type="entry name" value="S_TKc"/>
    <property type="match status" value="1"/>
</dbReference>
<dbReference type="AlphaFoldDB" id="A0A0G4FTJ3"/>
<feature type="region of interest" description="Disordered" evidence="6">
    <location>
        <begin position="51"/>
        <end position="82"/>
    </location>
</feature>
<evidence type="ECO:0000256" key="2">
    <source>
        <dbReference type="ARBA" id="ARBA00022741"/>
    </source>
</evidence>
<dbReference type="InterPro" id="IPR008271">
    <property type="entry name" value="Ser/Thr_kinase_AS"/>
</dbReference>
<keyword evidence="3" id="KW-0418">Kinase</keyword>
<keyword evidence="1" id="KW-0808">Transferase</keyword>
<evidence type="ECO:0000256" key="5">
    <source>
        <dbReference type="SAM" id="Coils"/>
    </source>
</evidence>
<dbReference type="PANTHER" id="PTHR48016:SF56">
    <property type="entry name" value="MAPKK KINASE"/>
    <property type="match status" value="1"/>
</dbReference>
<dbReference type="SUPFAM" id="SSF56112">
    <property type="entry name" value="Protein kinase-like (PK-like)"/>
    <property type="match status" value="1"/>
</dbReference>
<feature type="region of interest" description="Disordered" evidence="6">
    <location>
        <begin position="758"/>
        <end position="785"/>
    </location>
</feature>
<dbReference type="Gene3D" id="1.10.510.10">
    <property type="entry name" value="Transferase(Phosphotransferase) domain 1"/>
    <property type="match status" value="1"/>
</dbReference>
<gene>
    <name evidence="8" type="ORF">Cvel_18677</name>
</gene>
<sequence>MWNCGDPNVSMVPRAGPPTRTYWCAAGAAPATQVTPTVTEARVAVVQSRAPGASPLPVPQTLATPTASDNIPPATANPTAQYASLPPGCVRMPPPGQPFVGTVPGPVFYPPRTRVTSTAPPTVAPEPIAQPRVPYGLPRMIPAGGVPFVPPQHGASLLRASHLQKGQIDSCKQQLPTLNNEMNFLRTSNQGMEARLQNHEAGFRGMPPPGQPFVGTVPGPVFYPPRTSVTCTAPPTVAPEPIAQPMVPYGLPRMIPAGGVPFVPPQHGASLLRASHLQKGQIDSCKQQLPTLNNKMNFLRTSNQGMEARLQNHEAGFGGMPPPGRSPMMYPGYPQPGVGTAGAKIQVFQENPTDSIGAGKQKNGSNPTDSPPPSSVHPPVVEATQAQSSSSVSHTDHWSILQMEAERRKEEKAQAIARLPPNLKKKVEEEEREKENIKEIRRELRATEMLKGFFIGTKPRGGAFGLVFEAKKGIGKKEQHLAVKVMLEDSQHLVRQLLKKIQHTLKCLHANGIIHRDLKIENFLVDEKGDPKLVDFGCAKEMKGEAEGKEVGSPLFRAAGTGLVLAHPSQDAFSFGMLATLGILQLWQHKKTGKTIDCLRLAEAARRAGTLKTLKDRLEEAGEGKWWPVLSGLLQEDTVWPSTDQQKRETKSEWRLKVGSDAHQEGSETKTFASFFGFLLSDKNNWRKIKSVTLGAQNDVDSFKPEVDLCVFWLKKLKEMGQLHPSFDIFEIAFSHTDSQNPMDRLARFWNFNFNPSDEDGHSGRGDGEHHKDPTPPDDRAQSKTAVWAEVVQRDLQALSEGSGWLAGEGEDPSVARLVVVIANNQQQVREMERELLDWNSSRT</sequence>
<feature type="coiled-coil region" evidence="5">
    <location>
        <begin position="815"/>
        <end position="842"/>
    </location>
</feature>
<feature type="domain" description="Protein kinase" evidence="7">
    <location>
        <begin position="330"/>
        <end position="676"/>
    </location>
</feature>
<dbReference type="InterPro" id="IPR000719">
    <property type="entry name" value="Prot_kinase_dom"/>
</dbReference>
<dbReference type="VEuPathDB" id="CryptoDB:Cvel_18677"/>
<dbReference type="PROSITE" id="PS50011">
    <property type="entry name" value="PROTEIN_KINASE_DOM"/>
    <property type="match status" value="1"/>
</dbReference>
<feature type="region of interest" description="Disordered" evidence="6">
    <location>
        <begin position="353"/>
        <end position="396"/>
    </location>
</feature>
<evidence type="ECO:0000256" key="3">
    <source>
        <dbReference type="ARBA" id="ARBA00022777"/>
    </source>
</evidence>
<evidence type="ECO:0000259" key="7">
    <source>
        <dbReference type="PROSITE" id="PS50011"/>
    </source>
</evidence>
<keyword evidence="2" id="KW-0547">Nucleotide-binding</keyword>
<evidence type="ECO:0000256" key="4">
    <source>
        <dbReference type="ARBA" id="ARBA00022840"/>
    </source>
</evidence>
<keyword evidence="4" id="KW-0067">ATP-binding</keyword>
<dbReference type="PANTHER" id="PTHR48016">
    <property type="entry name" value="MAP KINASE KINASE KINASE SSK2-RELATED-RELATED"/>
    <property type="match status" value="1"/>
</dbReference>
<name>A0A0G4FTJ3_9ALVE</name>
<dbReference type="InterPro" id="IPR050538">
    <property type="entry name" value="MAP_kinase_kinase_kinase"/>
</dbReference>
<accession>A0A0G4FTJ3</accession>
<protein>
    <recommendedName>
        <fullName evidence="7">Protein kinase domain-containing protein</fullName>
    </recommendedName>
</protein>
<evidence type="ECO:0000313" key="8">
    <source>
        <dbReference type="EMBL" id="CEM18113.1"/>
    </source>
</evidence>
<reference evidence="8" key="1">
    <citation type="submission" date="2014-11" db="EMBL/GenBank/DDBJ databases">
        <authorList>
            <person name="Otto D Thomas"/>
            <person name="Naeem Raeece"/>
        </authorList>
    </citation>
    <scope>NUCLEOTIDE SEQUENCE</scope>
</reference>
<keyword evidence="5" id="KW-0175">Coiled coil</keyword>
<dbReference type="EMBL" id="CDMZ01000620">
    <property type="protein sequence ID" value="CEM18113.1"/>
    <property type="molecule type" value="Genomic_DNA"/>
</dbReference>
<organism evidence="8">
    <name type="scientific">Chromera velia CCMP2878</name>
    <dbReference type="NCBI Taxonomy" id="1169474"/>
    <lineage>
        <taxon>Eukaryota</taxon>
        <taxon>Sar</taxon>
        <taxon>Alveolata</taxon>
        <taxon>Colpodellida</taxon>
        <taxon>Chromeraceae</taxon>
        <taxon>Chromera</taxon>
    </lineage>
</organism>
<dbReference type="InterPro" id="IPR011009">
    <property type="entry name" value="Kinase-like_dom_sf"/>
</dbReference>
<evidence type="ECO:0000256" key="6">
    <source>
        <dbReference type="SAM" id="MobiDB-lite"/>
    </source>
</evidence>
<dbReference type="PROSITE" id="PS00108">
    <property type="entry name" value="PROTEIN_KINASE_ST"/>
    <property type="match status" value="1"/>
</dbReference>
<dbReference type="GO" id="GO:0005524">
    <property type="term" value="F:ATP binding"/>
    <property type="evidence" value="ECO:0007669"/>
    <property type="project" value="UniProtKB-KW"/>
</dbReference>
<dbReference type="GO" id="GO:0004672">
    <property type="term" value="F:protein kinase activity"/>
    <property type="evidence" value="ECO:0007669"/>
    <property type="project" value="InterPro"/>
</dbReference>
<dbReference type="Pfam" id="PF00069">
    <property type="entry name" value="Pkinase"/>
    <property type="match status" value="1"/>
</dbReference>
<proteinExistence type="predicted"/>
<evidence type="ECO:0000256" key="1">
    <source>
        <dbReference type="ARBA" id="ARBA00022679"/>
    </source>
</evidence>